<gene>
    <name evidence="1" type="ORF">JOC27_002523</name>
</gene>
<keyword evidence="2" id="KW-1185">Reference proteome</keyword>
<dbReference type="RefSeq" id="WP_205007593.1">
    <property type="nucleotide sequence ID" value="NZ_CBCRXA010000031.1"/>
</dbReference>
<sequence length="50" mass="6041">MARLDINQEDKEIIEKITDRAKKSKTKEEIDAYEFCVKLIMRKYVDKLLH</sequence>
<proteinExistence type="predicted"/>
<name>A0ABS2QB65_9BACL</name>
<reference evidence="1 2" key="1">
    <citation type="submission" date="2021-01" db="EMBL/GenBank/DDBJ databases">
        <title>Genomic Encyclopedia of Type Strains, Phase IV (KMG-IV): sequencing the most valuable type-strain genomes for metagenomic binning, comparative biology and taxonomic classification.</title>
        <authorList>
            <person name="Goeker M."/>
        </authorList>
    </citation>
    <scope>NUCLEOTIDE SEQUENCE [LARGE SCALE GENOMIC DNA]</scope>
    <source>
        <strain evidence="1 2">DSM 100968</strain>
    </source>
</reference>
<evidence type="ECO:0000313" key="1">
    <source>
        <dbReference type="EMBL" id="MBM7659047.1"/>
    </source>
</evidence>
<evidence type="ECO:0000313" key="2">
    <source>
        <dbReference type="Proteomes" id="UP000823201"/>
    </source>
</evidence>
<accession>A0ABS2QB65</accession>
<comment type="caution">
    <text evidence="1">The sequence shown here is derived from an EMBL/GenBank/DDBJ whole genome shotgun (WGS) entry which is preliminary data.</text>
</comment>
<dbReference type="EMBL" id="JAFBEV010000033">
    <property type="protein sequence ID" value="MBM7659047.1"/>
    <property type="molecule type" value="Genomic_DNA"/>
</dbReference>
<dbReference type="Proteomes" id="UP000823201">
    <property type="component" value="Unassembled WGS sequence"/>
</dbReference>
<organism evidence="1 2">
    <name type="scientific">Sporolactobacillus spathodeae</name>
    <dbReference type="NCBI Taxonomy" id="1465502"/>
    <lineage>
        <taxon>Bacteria</taxon>
        <taxon>Bacillati</taxon>
        <taxon>Bacillota</taxon>
        <taxon>Bacilli</taxon>
        <taxon>Bacillales</taxon>
        <taxon>Sporolactobacillaceae</taxon>
        <taxon>Sporolactobacillus</taxon>
    </lineage>
</organism>
<protein>
    <submittedName>
        <fullName evidence="1">Uncharacterized protein</fullName>
    </submittedName>
</protein>